<evidence type="ECO:0000313" key="2">
    <source>
        <dbReference type="EMBL" id="GGK86002.1"/>
    </source>
</evidence>
<dbReference type="EMBL" id="BMPE01000001">
    <property type="protein sequence ID" value="GGK86002.1"/>
    <property type="molecule type" value="Genomic_DNA"/>
</dbReference>
<protein>
    <submittedName>
        <fullName evidence="2">Uncharacterized protein</fullName>
    </submittedName>
</protein>
<accession>A0ABQ2FGS9</accession>
<keyword evidence="1" id="KW-0812">Transmembrane</keyword>
<organism evidence="2 3">
    <name type="scientific">Deinococcus radiotolerans</name>
    <dbReference type="NCBI Taxonomy" id="1309407"/>
    <lineage>
        <taxon>Bacteria</taxon>
        <taxon>Thermotogati</taxon>
        <taxon>Deinococcota</taxon>
        <taxon>Deinococci</taxon>
        <taxon>Deinococcales</taxon>
        <taxon>Deinococcaceae</taxon>
        <taxon>Deinococcus</taxon>
    </lineage>
</organism>
<feature type="transmembrane region" description="Helical" evidence="1">
    <location>
        <begin position="29"/>
        <end position="48"/>
    </location>
</feature>
<gene>
    <name evidence="2" type="ORF">GCM10010844_00620</name>
</gene>
<comment type="caution">
    <text evidence="2">The sequence shown here is derived from an EMBL/GenBank/DDBJ whole genome shotgun (WGS) entry which is preliminary data.</text>
</comment>
<dbReference type="Proteomes" id="UP000604341">
    <property type="component" value="Unassembled WGS sequence"/>
</dbReference>
<evidence type="ECO:0000313" key="3">
    <source>
        <dbReference type="Proteomes" id="UP000604341"/>
    </source>
</evidence>
<keyword evidence="1" id="KW-0472">Membrane</keyword>
<proteinExistence type="predicted"/>
<feature type="transmembrane region" description="Helical" evidence="1">
    <location>
        <begin position="83"/>
        <end position="102"/>
    </location>
</feature>
<name>A0ABQ2FGS9_9DEIO</name>
<reference evidence="3" key="1">
    <citation type="journal article" date="2019" name="Int. J. Syst. Evol. Microbiol.">
        <title>The Global Catalogue of Microorganisms (GCM) 10K type strain sequencing project: providing services to taxonomists for standard genome sequencing and annotation.</title>
        <authorList>
            <consortium name="The Broad Institute Genomics Platform"/>
            <consortium name="The Broad Institute Genome Sequencing Center for Infectious Disease"/>
            <person name="Wu L."/>
            <person name="Ma J."/>
        </authorList>
    </citation>
    <scope>NUCLEOTIDE SEQUENCE [LARGE SCALE GENOMIC DNA]</scope>
    <source>
        <strain evidence="3">JCM 19173</strain>
    </source>
</reference>
<sequence>MYMRRFDPPYAESMTSDAQIIQNGWRFTTALLATLILTSLLATLLVILVGRSPVPPLISLGLTGWLCWNVYQGRDWARVIVTLLLLWVGAQLLLSGMAVTFILGGLHVGAAALLFTPSVSTYMAYARQL</sequence>
<feature type="transmembrane region" description="Helical" evidence="1">
    <location>
        <begin position="54"/>
        <end position="71"/>
    </location>
</feature>
<evidence type="ECO:0000256" key="1">
    <source>
        <dbReference type="SAM" id="Phobius"/>
    </source>
</evidence>
<keyword evidence="3" id="KW-1185">Reference proteome</keyword>
<keyword evidence="1" id="KW-1133">Transmembrane helix</keyword>